<name>A0A0M3KF92_ANISI</name>
<dbReference type="SUPFAM" id="SSF56436">
    <property type="entry name" value="C-type lectin-like"/>
    <property type="match status" value="1"/>
</dbReference>
<proteinExistence type="predicted"/>
<protein>
    <submittedName>
        <fullName evidence="2">C-type lectin domain-containing protein</fullName>
    </submittedName>
</protein>
<evidence type="ECO:0000259" key="1">
    <source>
        <dbReference type="PROSITE" id="PS50041"/>
    </source>
</evidence>
<dbReference type="InterPro" id="IPR001304">
    <property type="entry name" value="C-type_lectin-like"/>
</dbReference>
<sequence>LNNTVTTYWIGLILVGNVWTYTTGSPATFFRWRPTQPDKCCGNTIPVRCVLVNWVGNTGLWDDAGCEGAWSPLDGFICKMPL</sequence>
<dbReference type="PROSITE" id="PS50041">
    <property type="entry name" value="C_TYPE_LECTIN_2"/>
    <property type="match status" value="1"/>
</dbReference>
<organism evidence="2">
    <name type="scientific">Anisakis simplex</name>
    <name type="common">Herring worm</name>
    <dbReference type="NCBI Taxonomy" id="6269"/>
    <lineage>
        <taxon>Eukaryota</taxon>
        <taxon>Metazoa</taxon>
        <taxon>Ecdysozoa</taxon>
        <taxon>Nematoda</taxon>
        <taxon>Chromadorea</taxon>
        <taxon>Rhabditida</taxon>
        <taxon>Spirurina</taxon>
        <taxon>Ascaridomorpha</taxon>
        <taxon>Ascaridoidea</taxon>
        <taxon>Anisakidae</taxon>
        <taxon>Anisakis</taxon>
        <taxon>Anisakis simplex complex</taxon>
    </lineage>
</organism>
<dbReference type="InterPro" id="IPR016187">
    <property type="entry name" value="CTDL_fold"/>
</dbReference>
<dbReference type="InterPro" id="IPR016186">
    <property type="entry name" value="C-type_lectin-like/link_sf"/>
</dbReference>
<dbReference type="AlphaFoldDB" id="A0A0M3KF92"/>
<dbReference type="WBParaSite" id="ASIM_0001965101-mRNA-1">
    <property type="protein sequence ID" value="ASIM_0001965101-mRNA-1"/>
    <property type="gene ID" value="ASIM_0001965101"/>
</dbReference>
<evidence type="ECO:0000313" key="2">
    <source>
        <dbReference type="WBParaSite" id="ASIM_0001965101-mRNA-1"/>
    </source>
</evidence>
<feature type="domain" description="C-type lectin" evidence="1">
    <location>
        <begin position="1"/>
        <end position="67"/>
    </location>
</feature>
<reference evidence="2" key="1">
    <citation type="submission" date="2017-02" db="UniProtKB">
        <authorList>
            <consortium name="WormBaseParasite"/>
        </authorList>
    </citation>
    <scope>IDENTIFICATION</scope>
</reference>
<accession>A0A0M3KF92</accession>
<dbReference type="Gene3D" id="3.10.100.10">
    <property type="entry name" value="Mannose-Binding Protein A, subunit A"/>
    <property type="match status" value="1"/>
</dbReference>